<organism evidence="1">
    <name type="scientific">Brassica oleracea</name>
    <name type="common">Wild cabbage</name>
    <dbReference type="NCBI Taxonomy" id="3712"/>
    <lineage>
        <taxon>Eukaryota</taxon>
        <taxon>Viridiplantae</taxon>
        <taxon>Streptophyta</taxon>
        <taxon>Embryophyta</taxon>
        <taxon>Tracheophyta</taxon>
        <taxon>Spermatophyta</taxon>
        <taxon>Magnoliopsida</taxon>
        <taxon>eudicotyledons</taxon>
        <taxon>Gunneridae</taxon>
        <taxon>Pentapetalae</taxon>
        <taxon>rosids</taxon>
        <taxon>malvids</taxon>
        <taxon>Brassicales</taxon>
        <taxon>Brassicaceae</taxon>
        <taxon>Brassiceae</taxon>
        <taxon>Brassica</taxon>
    </lineage>
</organism>
<reference evidence="1" key="1">
    <citation type="submission" date="2018-11" db="EMBL/GenBank/DDBJ databases">
        <authorList>
            <consortium name="Genoscope - CEA"/>
            <person name="William W."/>
        </authorList>
    </citation>
    <scope>NUCLEOTIDE SEQUENCE</scope>
</reference>
<name>A0A3P6CK46_BRAOL</name>
<gene>
    <name evidence="1" type="ORF">BOLC4T25844H</name>
</gene>
<protein>
    <submittedName>
        <fullName evidence="1">Uncharacterized protein</fullName>
    </submittedName>
</protein>
<sequence>MQNLQQGNLAIDLQIKGPWRGDLLPSTTHPHMHISYFGSYVLSGIKISTT</sequence>
<evidence type="ECO:0000313" key="1">
    <source>
        <dbReference type="EMBL" id="VDD10825.1"/>
    </source>
</evidence>
<dbReference type="AlphaFoldDB" id="A0A3P6CK46"/>
<dbReference type="EMBL" id="LR031873">
    <property type="protein sequence ID" value="VDD10825.1"/>
    <property type="molecule type" value="Genomic_DNA"/>
</dbReference>
<accession>A0A3P6CK46</accession>
<proteinExistence type="predicted"/>